<dbReference type="InterPro" id="IPR005135">
    <property type="entry name" value="Endo/exonuclease/phosphatase"/>
</dbReference>
<reference evidence="2" key="1">
    <citation type="submission" date="2021-07" db="EMBL/GenBank/DDBJ databases">
        <authorList>
            <person name="Catto M.A."/>
            <person name="Jacobson A."/>
            <person name="Kennedy G."/>
            <person name="Labadie P."/>
            <person name="Hunt B.G."/>
            <person name="Srinivasan R."/>
        </authorList>
    </citation>
    <scope>NUCLEOTIDE SEQUENCE</scope>
    <source>
        <strain evidence="2">PL_HMW_Pooled</strain>
        <tissue evidence="2">Head</tissue>
    </source>
</reference>
<dbReference type="SUPFAM" id="SSF56219">
    <property type="entry name" value="DNase I-like"/>
    <property type="match status" value="1"/>
</dbReference>
<evidence type="ECO:0000259" key="1">
    <source>
        <dbReference type="Pfam" id="PF14529"/>
    </source>
</evidence>
<sequence>TDCQNQAIESSLINISHVNIGGSILNRANIVELITKEQNCDIICVTEHWVTHPFTKNSCVNLIDNFTCGAMFCRKTFQNGGSAIFVKNNLESTEINVSDLAIEGVIEPVILAFSEFIVICIYRPPDGCVDTFFNQLQLCMERIAHKKKHVFICGDLNIDILSKNNKQVKLECFMNEHGLNSLTNKATRVSYNSNTGIDHIITNVPLTNLQSRCDIEVGLSDHLLQNVLVNFGIVTKKSEKMFEFKRVVTPKNECLFLKALTDENWTNVYSAESTNEKFSSFHERFLELYNQYFPIRKVNMNKKEKDWVTKGIKITSKNFRNLCKRVKESNEPGLKKYFTEYRKIYKKVIENAKRLSIKSEILNAKNITKATWKLINKNMGKKERDMSNIEIKTEEKGSLISDPTRIADKFNVYYSEIASKLIGDDVKRGTATNTSTNISMYLTPVSENDIIIAFSKLKSKNCCGHDNVTDNVVKNCHQPLIQPLKHIIQTSFNEDQHLKWDIHLQELKSNLSKSIFGIKRIKSLADEQTALLTYYGMFHSKLSYGTLLWGNSTTVEEIFKTQKKAIRAVFSVNQLTSCKPYFVNFKIMTVYSIYIQQLLNYVKKHESNYKKCKDVHNYTTRHNTKIYNDFVHL</sequence>
<protein>
    <recommendedName>
        <fullName evidence="1">Endonuclease/exonuclease/phosphatase domain-containing protein</fullName>
    </recommendedName>
</protein>
<accession>A0AAE1HKB3</accession>
<dbReference type="PANTHER" id="PTHR47510">
    <property type="entry name" value="REVERSE TRANSCRIPTASE DOMAIN-CONTAINING PROTEIN"/>
    <property type="match status" value="1"/>
</dbReference>
<dbReference type="Gene3D" id="3.60.10.10">
    <property type="entry name" value="Endonuclease/exonuclease/phosphatase"/>
    <property type="match status" value="1"/>
</dbReference>
<feature type="non-terminal residue" evidence="2">
    <location>
        <position position="633"/>
    </location>
</feature>
<dbReference type="AlphaFoldDB" id="A0AAE1HKB3"/>
<organism evidence="2 3">
    <name type="scientific">Frankliniella fusca</name>
    <dbReference type="NCBI Taxonomy" id="407009"/>
    <lineage>
        <taxon>Eukaryota</taxon>
        <taxon>Metazoa</taxon>
        <taxon>Ecdysozoa</taxon>
        <taxon>Arthropoda</taxon>
        <taxon>Hexapoda</taxon>
        <taxon>Insecta</taxon>
        <taxon>Pterygota</taxon>
        <taxon>Neoptera</taxon>
        <taxon>Paraneoptera</taxon>
        <taxon>Thysanoptera</taxon>
        <taxon>Terebrantia</taxon>
        <taxon>Thripoidea</taxon>
        <taxon>Thripidae</taxon>
        <taxon>Frankliniella</taxon>
    </lineage>
</organism>
<evidence type="ECO:0000313" key="2">
    <source>
        <dbReference type="EMBL" id="KAK3922246.1"/>
    </source>
</evidence>
<comment type="caution">
    <text evidence="2">The sequence shown here is derived from an EMBL/GenBank/DDBJ whole genome shotgun (WGS) entry which is preliminary data.</text>
</comment>
<evidence type="ECO:0000313" key="3">
    <source>
        <dbReference type="Proteomes" id="UP001219518"/>
    </source>
</evidence>
<dbReference type="PANTHER" id="PTHR47510:SF3">
    <property type="entry name" value="ENDO_EXONUCLEASE_PHOSPHATASE DOMAIN-CONTAINING PROTEIN"/>
    <property type="match status" value="1"/>
</dbReference>
<name>A0AAE1HKB3_9NEOP</name>
<gene>
    <name evidence="2" type="ORF">KUF71_011720</name>
</gene>
<dbReference type="InterPro" id="IPR036691">
    <property type="entry name" value="Endo/exonu/phosph_ase_sf"/>
</dbReference>
<dbReference type="EMBL" id="JAHWGI010001078">
    <property type="protein sequence ID" value="KAK3922246.1"/>
    <property type="molecule type" value="Genomic_DNA"/>
</dbReference>
<dbReference type="Pfam" id="PF14529">
    <property type="entry name" value="Exo_endo_phos_2"/>
    <property type="match status" value="1"/>
</dbReference>
<feature type="non-terminal residue" evidence="2">
    <location>
        <position position="1"/>
    </location>
</feature>
<proteinExistence type="predicted"/>
<dbReference type="Proteomes" id="UP001219518">
    <property type="component" value="Unassembled WGS sequence"/>
</dbReference>
<reference evidence="2" key="2">
    <citation type="journal article" date="2023" name="BMC Genomics">
        <title>Pest status, molecular evolution, and epigenetic factors derived from the genome assembly of Frankliniella fusca, a thysanopteran phytovirus vector.</title>
        <authorList>
            <person name="Catto M.A."/>
            <person name="Labadie P.E."/>
            <person name="Jacobson A.L."/>
            <person name="Kennedy G.G."/>
            <person name="Srinivasan R."/>
            <person name="Hunt B.G."/>
        </authorList>
    </citation>
    <scope>NUCLEOTIDE SEQUENCE</scope>
    <source>
        <strain evidence="2">PL_HMW_Pooled</strain>
    </source>
</reference>
<feature type="domain" description="Endonuclease/exonuclease/phosphatase" evidence="1">
    <location>
        <begin position="117"/>
        <end position="223"/>
    </location>
</feature>
<dbReference type="GO" id="GO:0003824">
    <property type="term" value="F:catalytic activity"/>
    <property type="evidence" value="ECO:0007669"/>
    <property type="project" value="InterPro"/>
</dbReference>
<keyword evidence="3" id="KW-1185">Reference proteome</keyword>